<name>A0ABQ0I1Y5_9ALTE</name>
<dbReference type="EMBL" id="BAEK01000007">
    <property type="protein sequence ID" value="GAC03324.1"/>
    <property type="molecule type" value="Genomic_DNA"/>
</dbReference>
<gene>
    <name evidence="1" type="ORF">GAGA_0459</name>
</gene>
<keyword evidence="2" id="KW-1185">Reference proteome</keyword>
<dbReference type="Proteomes" id="UP000008372">
    <property type="component" value="Unassembled WGS sequence"/>
</dbReference>
<sequence>MARNGKKKALKLFECVHDSGQKYLNSNSENPSAAAGVRRLDFLIHYL</sequence>
<protein>
    <submittedName>
        <fullName evidence="1">Uncharacterized protein</fullName>
    </submittedName>
</protein>
<comment type="caution">
    <text evidence="1">The sequence shown here is derived from an EMBL/GenBank/DDBJ whole genome shotgun (WGS) entry which is preliminary data.</text>
</comment>
<proteinExistence type="predicted"/>
<accession>A0ABQ0I1Y5</accession>
<reference evidence="1 2" key="1">
    <citation type="journal article" date="2014" name="Environ. Microbiol.">
        <title>Comparative genomics of the marine bacterial genus Glaciecola reveals the high degree of genomic diversity and genomic characteristic for cold adaptation.</title>
        <authorList>
            <person name="Qin Q.L."/>
            <person name="Xie B.B."/>
            <person name="Yu Y."/>
            <person name="Shu Y.L."/>
            <person name="Rong J.C."/>
            <person name="Zhang Y.J."/>
            <person name="Zhao D.L."/>
            <person name="Chen X.L."/>
            <person name="Zhang X.Y."/>
            <person name="Chen B."/>
            <person name="Zhou B.C."/>
            <person name="Zhang Y.Z."/>
        </authorList>
    </citation>
    <scope>NUCLEOTIDE SEQUENCE [LARGE SCALE GENOMIC DNA]</scope>
    <source>
        <strain evidence="1 2">NO2</strain>
    </source>
</reference>
<organism evidence="1 2">
    <name type="scientific">Paraglaciecola agarilytica NO2</name>
    <dbReference type="NCBI Taxonomy" id="1125747"/>
    <lineage>
        <taxon>Bacteria</taxon>
        <taxon>Pseudomonadati</taxon>
        <taxon>Pseudomonadota</taxon>
        <taxon>Gammaproteobacteria</taxon>
        <taxon>Alteromonadales</taxon>
        <taxon>Alteromonadaceae</taxon>
        <taxon>Paraglaciecola</taxon>
    </lineage>
</organism>
<evidence type="ECO:0000313" key="1">
    <source>
        <dbReference type="EMBL" id="GAC03324.1"/>
    </source>
</evidence>
<evidence type="ECO:0000313" key="2">
    <source>
        <dbReference type="Proteomes" id="UP000008372"/>
    </source>
</evidence>